<feature type="transmembrane region" description="Helical" evidence="2">
    <location>
        <begin position="86"/>
        <end position="106"/>
    </location>
</feature>
<dbReference type="GeneID" id="89508513"/>
<dbReference type="STRING" id="1121131.SAMN02745229_03533"/>
<proteinExistence type="predicted"/>
<reference evidence="4" key="1">
    <citation type="submission" date="2016-11" db="EMBL/GenBank/DDBJ databases">
        <authorList>
            <person name="Varghese N."/>
            <person name="Submissions S."/>
        </authorList>
    </citation>
    <scope>NUCLEOTIDE SEQUENCE [LARGE SCALE GENOMIC DNA]</scope>
    <source>
        <strain evidence="4">DSM 3071</strain>
    </source>
</reference>
<dbReference type="AlphaFoldDB" id="A0A1M6DI73"/>
<dbReference type="EMBL" id="FQXK01000038">
    <property type="protein sequence ID" value="SHI72882.1"/>
    <property type="molecule type" value="Genomic_DNA"/>
</dbReference>
<evidence type="ECO:0000313" key="4">
    <source>
        <dbReference type="Proteomes" id="UP000184278"/>
    </source>
</evidence>
<keyword evidence="2" id="KW-0812">Transmembrane</keyword>
<organism evidence="3 4">
    <name type="scientific">Butyrivibrio fibrisolvens DSM 3071</name>
    <dbReference type="NCBI Taxonomy" id="1121131"/>
    <lineage>
        <taxon>Bacteria</taxon>
        <taxon>Bacillati</taxon>
        <taxon>Bacillota</taxon>
        <taxon>Clostridia</taxon>
        <taxon>Lachnospirales</taxon>
        <taxon>Lachnospiraceae</taxon>
        <taxon>Butyrivibrio</taxon>
    </lineage>
</organism>
<dbReference type="OrthoDB" id="1653241at2"/>
<evidence type="ECO:0000256" key="2">
    <source>
        <dbReference type="SAM" id="Phobius"/>
    </source>
</evidence>
<keyword evidence="4" id="KW-1185">Reference proteome</keyword>
<feature type="transmembrane region" description="Helical" evidence="2">
    <location>
        <begin position="141"/>
        <end position="165"/>
    </location>
</feature>
<accession>A0A1M6DI73</accession>
<protein>
    <submittedName>
        <fullName evidence="3">Uncharacterized protein</fullName>
    </submittedName>
</protein>
<dbReference type="RefSeq" id="WP_073389722.1">
    <property type="nucleotide sequence ID" value="NZ_FQXK01000038.1"/>
</dbReference>
<keyword evidence="2" id="KW-0472">Membrane</keyword>
<feature type="region of interest" description="Disordered" evidence="1">
    <location>
        <begin position="1"/>
        <end position="30"/>
    </location>
</feature>
<sequence>MEQNNNFQNGNFSNGNMPNGNFQNGNYQNGNIANGNFQNNNFQNGSIQGNTALNNQQYMANHGPMLNGQPMSTDKMAAEMEKEENVALGIVGAIGGSLIGVAAMALLHLLNYVAAIAGIIMIVCAGKGYEKLAGRLSTKGIIISTIVTIAMVYVGARFCFAISLAQVIPGYNVFEAFVEAGEKISFNHIYADAFYEILLKQYLFAGIGIVIEVASTFSNKNSNGNKGIGAFKKN</sequence>
<feature type="transmembrane region" description="Helical" evidence="2">
    <location>
        <begin position="112"/>
        <end position="129"/>
    </location>
</feature>
<name>A0A1M6DI73_BUTFI</name>
<gene>
    <name evidence="3" type="ORF">SAMN02745229_03533</name>
</gene>
<evidence type="ECO:0000313" key="3">
    <source>
        <dbReference type="EMBL" id="SHI72882.1"/>
    </source>
</evidence>
<keyword evidence="2" id="KW-1133">Transmembrane helix</keyword>
<evidence type="ECO:0000256" key="1">
    <source>
        <dbReference type="SAM" id="MobiDB-lite"/>
    </source>
</evidence>
<dbReference type="Proteomes" id="UP000184278">
    <property type="component" value="Unassembled WGS sequence"/>
</dbReference>